<keyword evidence="2" id="KW-0813">Transport</keyword>
<dbReference type="InterPro" id="IPR011701">
    <property type="entry name" value="MFS"/>
</dbReference>
<feature type="transmembrane region" description="Helical" evidence="6">
    <location>
        <begin position="48"/>
        <end position="67"/>
    </location>
</feature>
<comment type="subcellular location">
    <subcellularLocation>
        <location evidence="1">Cell membrane</location>
        <topology evidence="1">Multi-pass membrane protein</topology>
    </subcellularLocation>
</comment>
<dbReference type="PROSITE" id="PS50850">
    <property type="entry name" value="MFS"/>
    <property type="match status" value="1"/>
</dbReference>
<feature type="transmembrane region" description="Helical" evidence="6">
    <location>
        <begin position="140"/>
        <end position="157"/>
    </location>
</feature>
<evidence type="ECO:0000256" key="3">
    <source>
        <dbReference type="ARBA" id="ARBA00022692"/>
    </source>
</evidence>
<reference evidence="8" key="1">
    <citation type="submission" date="2023-05" db="EMBL/GenBank/DDBJ databases">
        <title>Comparative genomics of Bacillaceae isolates and their secondary metabolite potential.</title>
        <authorList>
            <person name="Song L."/>
            <person name="Nielsen L.J."/>
            <person name="Mohite O."/>
            <person name="Xu X."/>
            <person name="Weber T."/>
            <person name="Kovacs A.T."/>
        </authorList>
    </citation>
    <scope>NUCLEOTIDE SEQUENCE</scope>
    <source>
        <strain evidence="8">XLM17</strain>
    </source>
</reference>
<feature type="transmembrane region" description="Helical" evidence="6">
    <location>
        <begin position="106"/>
        <end position="128"/>
    </location>
</feature>
<feature type="transmembrane region" description="Helical" evidence="6">
    <location>
        <begin position="405"/>
        <end position="423"/>
    </location>
</feature>
<organism evidence="8 9">
    <name type="scientific">Neobacillus novalis</name>
    <dbReference type="NCBI Taxonomy" id="220687"/>
    <lineage>
        <taxon>Bacteria</taxon>
        <taxon>Bacillati</taxon>
        <taxon>Bacillota</taxon>
        <taxon>Bacilli</taxon>
        <taxon>Bacillales</taxon>
        <taxon>Bacillaceae</taxon>
        <taxon>Neobacillus</taxon>
    </lineage>
</organism>
<dbReference type="AlphaFoldDB" id="A0AA95MKS9"/>
<evidence type="ECO:0000256" key="4">
    <source>
        <dbReference type="ARBA" id="ARBA00022989"/>
    </source>
</evidence>
<feature type="domain" description="Major facilitator superfamily (MFS) profile" evidence="7">
    <location>
        <begin position="13"/>
        <end position="456"/>
    </location>
</feature>
<dbReference type="GO" id="GO:0022857">
    <property type="term" value="F:transmembrane transporter activity"/>
    <property type="evidence" value="ECO:0007669"/>
    <property type="project" value="InterPro"/>
</dbReference>
<feature type="transmembrane region" description="Helical" evidence="6">
    <location>
        <begin position="169"/>
        <end position="190"/>
    </location>
</feature>
<keyword evidence="9" id="KW-1185">Reference proteome</keyword>
<evidence type="ECO:0000259" key="7">
    <source>
        <dbReference type="PROSITE" id="PS50850"/>
    </source>
</evidence>
<evidence type="ECO:0000313" key="9">
    <source>
        <dbReference type="Proteomes" id="UP001178288"/>
    </source>
</evidence>
<feature type="transmembrane region" description="Helical" evidence="6">
    <location>
        <begin position="269"/>
        <end position="290"/>
    </location>
</feature>
<evidence type="ECO:0000256" key="5">
    <source>
        <dbReference type="ARBA" id="ARBA00023136"/>
    </source>
</evidence>
<dbReference type="RefSeq" id="WP_066087893.1">
    <property type="nucleotide sequence ID" value="NZ_CP126114.1"/>
</dbReference>
<evidence type="ECO:0000313" key="8">
    <source>
        <dbReference type="EMBL" id="WHY83948.1"/>
    </source>
</evidence>
<sequence>MNNQATLDNLNKKFYLLCIGVALVIFTPTSGVPVIPKMMETFDLSPGYAAWPQGFFAVAMVVFQPLFGWIADNYGQRRVGILGASLMLIGSVILAVSPVIGFWLAIVGYAFTGISFAATFPLAYNFIGKYYGEEERGKKIGTMFAIIFLFNAIAPLKGGVFTDLMHWSYNYWASALLAIVAIFMIALSLPNDVRDIKYKFDISGSILMFVMLVALGSIALILNATGTDSIAWMPSLGIFFISLIVLYFVQKKKKDPLLDIDYIRNRHFWGPAAITLFYGLVTVSLLYLLTFYIQNVLGKPSIIAGTLQFVFSLGLGISAYICGRVLIKISARMINMLGVIFVSTGFAMLAFLNTNTSMFYITILVIIASTGAGILNTGLKPVVLAEANPARLGVITFTFNTVENIVKNIGGTFVLITYSLLAVTLGDGAVPRTALYLMIFTAIGLIFIPAIPKRVAGFKRAKGLAQNVEIGRVESNVK</sequence>
<dbReference type="Pfam" id="PF07690">
    <property type="entry name" value="MFS_1"/>
    <property type="match status" value="1"/>
</dbReference>
<name>A0AA95MKS9_9BACI</name>
<gene>
    <name evidence="8" type="ORF">QNH39_14770</name>
</gene>
<dbReference type="GO" id="GO:0005886">
    <property type="term" value="C:plasma membrane"/>
    <property type="evidence" value="ECO:0007669"/>
    <property type="project" value="UniProtKB-SubCell"/>
</dbReference>
<keyword evidence="4 6" id="KW-1133">Transmembrane helix</keyword>
<feature type="transmembrane region" description="Helical" evidence="6">
    <location>
        <begin position="302"/>
        <end position="322"/>
    </location>
</feature>
<dbReference type="Gene3D" id="1.20.1250.20">
    <property type="entry name" value="MFS general substrate transporter like domains"/>
    <property type="match status" value="2"/>
</dbReference>
<dbReference type="InterPro" id="IPR036259">
    <property type="entry name" value="MFS_trans_sf"/>
</dbReference>
<dbReference type="Proteomes" id="UP001178288">
    <property type="component" value="Chromosome"/>
</dbReference>
<dbReference type="PANTHER" id="PTHR23501:SF191">
    <property type="entry name" value="VACUOLAR BASIC AMINO ACID TRANSPORTER 4"/>
    <property type="match status" value="1"/>
</dbReference>
<evidence type="ECO:0000256" key="1">
    <source>
        <dbReference type="ARBA" id="ARBA00004651"/>
    </source>
</evidence>
<feature type="transmembrane region" description="Helical" evidence="6">
    <location>
        <begin position="230"/>
        <end position="249"/>
    </location>
</feature>
<dbReference type="PANTHER" id="PTHR23501">
    <property type="entry name" value="MAJOR FACILITATOR SUPERFAMILY"/>
    <property type="match status" value="1"/>
</dbReference>
<feature type="transmembrane region" description="Helical" evidence="6">
    <location>
        <begin position="358"/>
        <end position="384"/>
    </location>
</feature>
<proteinExistence type="predicted"/>
<evidence type="ECO:0000256" key="6">
    <source>
        <dbReference type="SAM" id="Phobius"/>
    </source>
</evidence>
<feature type="transmembrane region" description="Helical" evidence="6">
    <location>
        <begin position="14"/>
        <end position="36"/>
    </location>
</feature>
<dbReference type="SUPFAM" id="SSF103473">
    <property type="entry name" value="MFS general substrate transporter"/>
    <property type="match status" value="1"/>
</dbReference>
<dbReference type="PRINTS" id="PR01036">
    <property type="entry name" value="TCRTETB"/>
</dbReference>
<feature type="transmembrane region" description="Helical" evidence="6">
    <location>
        <begin position="79"/>
        <end position="100"/>
    </location>
</feature>
<feature type="transmembrane region" description="Helical" evidence="6">
    <location>
        <begin position="334"/>
        <end position="352"/>
    </location>
</feature>
<dbReference type="InterPro" id="IPR020846">
    <property type="entry name" value="MFS_dom"/>
</dbReference>
<keyword evidence="3 6" id="KW-0812">Transmembrane</keyword>
<accession>A0AA95MKS9</accession>
<feature type="transmembrane region" description="Helical" evidence="6">
    <location>
        <begin position="202"/>
        <end position="224"/>
    </location>
</feature>
<dbReference type="EMBL" id="CP126114">
    <property type="protein sequence ID" value="WHY83948.1"/>
    <property type="molecule type" value="Genomic_DNA"/>
</dbReference>
<dbReference type="KEGG" id="nnv:QNH39_14770"/>
<feature type="transmembrane region" description="Helical" evidence="6">
    <location>
        <begin position="435"/>
        <end position="452"/>
    </location>
</feature>
<evidence type="ECO:0000256" key="2">
    <source>
        <dbReference type="ARBA" id="ARBA00022448"/>
    </source>
</evidence>
<protein>
    <submittedName>
        <fullName evidence="8">MFS transporter</fullName>
    </submittedName>
</protein>
<keyword evidence="5 6" id="KW-0472">Membrane</keyword>